<name>A0A1I7CES2_9RHOB</name>
<dbReference type="Proteomes" id="UP000182466">
    <property type="component" value="Unassembled WGS sequence"/>
</dbReference>
<keyword evidence="2" id="KW-1185">Reference proteome</keyword>
<accession>A0A1I7CES2</accession>
<dbReference type="RefSeq" id="WP_281171032.1">
    <property type="nucleotide sequence ID" value="NZ_FPAW01000016.1"/>
</dbReference>
<reference evidence="1 2" key="1">
    <citation type="submission" date="2016-10" db="EMBL/GenBank/DDBJ databases">
        <authorList>
            <person name="de Groot N.N."/>
        </authorList>
    </citation>
    <scope>NUCLEOTIDE SEQUENCE [LARGE SCALE GENOMIC DNA]</scope>
    <source>
        <strain evidence="1 2">CGMCC 1.10959</strain>
    </source>
</reference>
<dbReference type="STRING" id="999627.SAMN05216236_11642"/>
<proteinExistence type="predicted"/>
<evidence type="ECO:0000313" key="2">
    <source>
        <dbReference type="Proteomes" id="UP000182466"/>
    </source>
</evidence>
<dbReference type="EMBL" id="FPAW01000016">
    <property type="protein sequence ID" value="SFT97891.1"/>
    <property type="molecule type" value="Genomic_DNA"/>
</dbReference>
<organism evidence="1 2">
    <name type="scientific">Sedimentitalea nanhaiensis</name>
    <dbReference type="NCBI Taxonomy" id="999627"/>
    <lineage>
        <taxon>Bacteria</taxon>
        <taxon>Pseudomonadati</taxon>
        <taxon>Pseudomonadota</taxon>
        <taxon>Alphaproteobacteria</taxon>
        <taxon>Rhodobacterales</taxon>
        <taxon>Paracoccaceae</taxon>
        <taxon>Sedimentitalea</taxon>
    </lineage>
</organism>
<gene>
    <name evidence="1" type="ORF">SAMN05216236_11642</name>
</gene>
<protein>
    <submittedName>
        <fullName evidence="1">Uncharacterized protein</fullName>
    </submittedName>
</protein>
<dbReference type="AlphaFoldDB" id="A0A1I7CES2"/>
<sequence length="42" mass="4754">MLASFFIALCSLGLVLTIQARLAAREQRRHQDHTGRGTTAWR</sequence>
<evidence type="ECO:0000313" key="1">
    <source>
        <dbReference type="EMBL" id="SFT97891.1"/>
    </source>
</evidence>